<keyword evidence="1" id="KW-0812">Transmembrane</keyword>
<keyword evidence="1" id="KW-0472">Membrane</keyword>
<reference evidence="2 3" key="1">
    <citation type="submission" date="2020-08" db="EMBL/GenBank/DDBJ databases">
        <authorList>
            <person name="Kim C.M."/>
        </authorList>
    </citation>
    <scope>NUCLEOTIDE SEQUENCE [LARGE SCALE GENOMIC DNA]</scope>
    <source>
        <strain evidence="2 3">SR9</strain>
    </source>
</reference>
<feature type="transmembrane region" description="Helical" evidence="1">
    <location>
        <begin position="119"/>
        <end position="138"/>
    </location>
</feature>
<keyword evidence="1" id="KW-1133">Transmembrane helix</keyword>
<comment type="caution">
    <text evidence="2">The sequence shown here is derived from an EMBL/GenBank/DDBJ whole genome shotgun (WGS) entry which is preliminary data.</text>
</comment>
<evidence type="ECO:0000256" key="1">
    <source>
        <dbReference type="SAM" id="Phobius"/>
    </source>
</evidence>
<dbReference type="EMBL" id="JACJFN010000002">
    <property type="protein sequence ID" value="MBB1519869.1"/>
    <property type="molecule type" value="Genomic_DNA"/>
</dbReference>
<dbReference type="RefSeq" id="WP_182833916.1">
    <property type="nucleotide sequence ID" value="NZ_JACJFN010000002.1"/>
</dbReference>
<dbReference type="AlphaFoldDB" id="A0A7W4DC22"/>
<keyword evidence="3" id="KW-1185">Reference proteome</keyword>
<organism evidence="2 3">
    <name type="scientific">Aquipseudomonas guryensis</name>
    <dbReference type="NCBI Taxonomy" id="2759165"/>
    <lineage>
        <taxon>Bacteria</taxon>
        <taxon>Pseudomonadati</taxon>
        <taxon>Pseudomonadota</taxon>
        <taxon>Gammaproteobacteria</taxon>
        <taxon>Pseudomonadales</taxon>
        <taxon>Pseudomonadaceae</taxon>
        <taxon>Aquipseudomonas</taxon>
    </lineage>
</organism>
<dbReference type="Proteomes" id="UP000581189">
    <property type="component" value="Unassembled WGS sequence"/>
</dbReference>
<proteinExistence type="predicted"/>
<protein>
    <submittedName>
        <fullName evidence="2">Uncharacterized protein</fullName>
    </submittedName>
</protein>
<name>A0A7W4DC22_9GAMM</name>
<feature type="transmembrane region" description="Helical" evidence="1">
    <location>
        <begin position="94"/>
        <end position="113"/>
    </location>
</feature>
<evidence type="ECO:0000313" key="2">
    <source>
        <dbReference type="EMBL" id="MBB1519869.1"/>
    </source>
</evidence>
<evidence type="ECO:0000313" key="3">
    <source>
        <dbReference type="Proteomes" id="UP000581189"/>
    </source>
</evidence>
<gene>
    <name evidence="2" type="ORF">H3H45_11525</name>
</gene>
<accession>A0A7W4DC22</accession>
<sequence length="148" mass="16362">MISTFMCVRRKNAGREYNRRQKNQLLGTNNPHFSLEVRQRTDSGGHWAQCVWRARCSFFSHAQARMEASAGNTGHPSPVDRVERPATRRNNMSFALYIAGALIFIGGLIYGAVLLEVPVQWIAAGALVTLGLACLSAVKVTRQKDSGE</sequence>